<evidence type="ECO:0000256" key="1">
    <source>
        <dbReference type="ARBA" id="ARBA00001936"/>
    </source>
</evidence>
<name>A0A139ABU2_GONPJ</name>
<accession>A0A139ABU2</accession>
<dbReference type="Proteomes" id="UP000070544">
    <property type="component" value="Unassembled WGS sequence"/>
</dbReference>
<protein>
    <recommendedName>
        <fullName evidence="12">DNA primase</fullName>
        <ecNumber evidence="12">2.7.7.-</ecNumber>
    </recommendedName>
</protein>
<reference evidence="13 14" key="1">
    <citation type="journal article" date="2015" name="Genome Biol. Evol.">
        <title>Phylogenomic analyses indicate that early fungi evolved digesting cell walls of algal ancestors of land plants.</title>
        <authorList>
            <person name="Chang Y."/>
            <person name="Wang S."/>
            <person name="Sekimoto S."/>
            <person name="Aerts A.L."/>
            <person name="Choi C."/>
            <person name="Clum A."/>
            <person name="LaButti K.M."/>
            <person name="Lindquist E.A."/>
            <person name="Yee Ngan C."/>
            <person name="Ohm R.A."/>
            <person name="Salamov A.A."/>
            <person name="Grigoriev I.V."/>
            <person name="Spatafora J.W."/>
            <person name="Berbee M.L."/>
        </authorList>
    </citation>
    <scope>NUCLEOTIDE SEQUENCE [LARGE SCALE GENOMIC DNA]</scope>
    <source>
        <strain evidence="13 14">JEL478</strain>
    </source>
</reference>
<keyword evidence="7" id="KW-0548">Nucleotidyltransferase</keyword>
<comment type="cofactor">
    <cofactor evidence="1">
        <name>Mn(2+)</name>
        <dbReference type="ChEBI" id="CHEBI:29035"/>
    </cofactor>
</comment>
<dbReference type="EC" id="2.7.7.-" evidence="12"/>
<organism evidence="13 14">
    <name type="scientific">Gonapodya prolifera (strain JEL478)</name>
    <name type="common">Monoblepharis prolifera</name>
    <dbReference type="NCBI Taxonomy" id="1344416"/>
    <lineage>
        <taxon>Eukaryota</taxon>
        <taxon>Fungi</taxon>
        <taxon>Fungi incertae sedis</taxon>
        <taxon>Chytridiomycota</taxon>
        <taxon>Chytridiomycota incertae sedis</taxon>
        <taxon>Monoblepharidomycetes</taxon>
        <taxon>Monoblepharidales</taxon>
        <taxon>Gonapodyaceae</taxon>
        <taxon>Gonapodya</taxon>
    </lineage>
</organism>
<dbReference type="GO" id="GO:0003899">
    <property type="term" value="F:DNA-directed RNA polymerase activity"/>
    <property type="evidence" value="ECO:0007669"/>
    <property type="project" value="InterPro"/>
</dbReference>
<dbReference type="InterPro" id="IPR014052">
    <property type="entry name" value="DNA_primase_ssu_euk/arc"/>
</dbReference>
<keyword evidence="14" id="KW-1185">Reference proteome</keyword>
<evidence type="ECO:0000256" key="9">
    <source>
        <dbReference type="ARBA" id="ARBA00022723"/>
    </source>
</evidence>
<evidence type="ECO:0000313" key="13">
    <source>
        <dbReference type="EMBL" id="KXS14227.1"/>
    </source>
</evidence>
<keyword evidence="6 12" id="KW-0808">Transferase</keyword>
<keyword evidence="4 12" id="KW-0240">DNA-directed RNA polymerase</keyword>
<evidence type="ECO:0000256" key="4">
    <source>
        <dbReference type="ARBA" id="ARBA00022478"/>
    </source>
</evidence>
<dbReference type="InterPro" id="IPR002755">
    <property type="entry name" value="DNA_primase_S"/>
</dbReference>
<dbReference type="GO" id="GO:0006269">
    <property type="term" value="P:DNA replication, synthesis of primer"/>
    <property type="evidence" value="ECO:0007669"/>
    <property type="project" value="UniProtKB-KW"/>
</dbReference>
<evidence type="ECO:0000256" key="12">
    <source>
        <dbReference type="RuleBase" id="RU003514"/>
    </source>
</evidence>
<gene>
    <name evidence="13" type="ORF">M427DRAFT_70706</name>
</gene>
<evidence type="ECO:0000256" key="5">
    <source>
        <dbReference type="ARBA" id="ARBA00022515"/>
    </source>
</evidence>
<sequence length="457" mass="52910">MEVDEFDDFAIPEEDLAKMDLPNPVATVVKDVPEKKPAPRLELSDGTFLDHLRIYYYSLFPFKLFQRWLRYDGVQKNYFLFRELSFTLASDAYLRFQSFKDEEELKQEIWRLCPVKIDIGAVYNSKPKDRKSVKPAAFQPQERELVFDIDMTDYDEIRTCCSGASICLKCWDFMTISIKVLDSILREDFGFKHLLWVFSGRRGVHCWVCDESARKLPAEARRAIVSFIEVVKGGEQQSRKVNLPNHLHVSLLRSLRIVDAYFNKSILEKQAPLDDRSRWSKILQLIPDEGIRNTLDARWAKDGGWSSRDRWGDLETEIAEATSKKASKRGGLHNVARDIKFQYTYPRLDDHVTTGLNHLLKAPFCIHPKTGNVCVPIDPADCENFNPLTVPKLDDLVRQIDEFNAANPDSVGVPDYAKTSLKPHVERFEKFVNALSEEQREKLRAQRTREDRMTNAQ</sequence>
<comment type="cofactor">
    <cofactor evidence="2">
        <name>Mg(2+)</name>
        <dbReference type="ChEBI" id="CHEBI:18420"/>
    </cofactor>
</comment>
<dbReference type="FunFam" id="3.90.920.10:FF:000001">
    <property type="entry name" value="DNA primase"/>
    <property type="match status" value="1"/>
</dbReference>
<dbReference type="AlphaFoldDB" id="A0A139ABU2"/>
<dbReference type="STRING" id="1344416.A0A139ABU2"/>
<evidence type="ECO:0000256" key="2">
    <source>
        <dbReference type="ARBA" id="ARBA00001946"/>
    </source>
</evidence>
<dbReference type="Pfam" id="PF01896">
    <property type="entry name" value="DNA_primase_S"/>
    <property type="match status" value="1"/>
</dbReference>
<evidence type="ECO:0000256" key="8">
    <source>
        <dbReference type="ARBA" id="ARBA00022705"/>
    </source>
</evidence>
<keyword evidence="8 12" id="KW-0235">DNA replication</keyword>
<dbReference type="EMBL" id="KQ965770">
    <property type="protein sequence ID" value="KXS14227.1"/>
    <property type="molecule type" value="Genomic_DNA"/>
</dbReference>
<dbReference type="GO" id="GO:0046872">
    <property type="term" value="F:metal ion binding"/>
    <property type="evidence" value="ECO:0007669"/>
    <property type="project" value="UniProtKB-KW"/>
</dbReference>
<dbReference type="Gene3D" id="3.90.920.10">
    <property type="entry name" value="DNA primase, PRIM domain"/>
    <property type="match status" value="1"/>
</dbReference>
<proteinExistence type="inferred from homology"/>
<keyword evidence="11" id="KW-0804">Transcription</keyword>
<keyword evidence="10" id="KW-0862">Zinc</keyword>
<dbReference type="NCBIfam" id="TIGR00335">
    <property type="entry name" value="primase_sml"/>
    <property type="match status" value="1"/>
</dbReference>
<comment type="similarity">
    <text evidence="3 12">Belongs to the eukaryotic-type primase small subunit family.</text>
</comment>
<dbReference type="SUPFAM" id="SSF56747">
    <property type="entry name" value="Prim-pol domain"/>
    <property type="match status" value="1"/>
</dbReference>
<evidence type="ECO:0000256" key="10">
    <source>
        <dbReference type="ARBA" id="ARBA00022833"/>
    </source>
</evidence>
<evidence type="ECO:0000313" key="14">
    <source>
        <dbReference type="Proteomes" id="UP000070544"/>
    </source>
</evidence>
<evidence type="ECO:0000256" key="3">
    <source>
        <dbReference type="ARBA" id="ARBA00009762"/>
    </source>
</evidence>
<keyword evidence="5 12" id="KW-0639">Primosome</keyword>
<dbReference type="OMA" id="NVTRGFN"/>
<dbReference type="OrthoDB" id="19606at2759"/>
<evidence type="ECO:0000256" key="6">
    <source>
        <dbReference type="ARBA" id="ARBA00022679"/>
    </source>
</evidence>
<evidence type="ECO:0000256" key="11">
    <source>
        <dbReference type="ARBA" id="ARBA00023163"/>
    </source>
</evidence>
<keyword evidence="9" id="KW-0479">Metal-binding</keyword>
<dbReference type="GO" id="GO:0005658">
    <property type="term" value="C:alpha DNA polymerase:primase complex"/>
    <property type="evidence" value="ECO:0007669"/>
    <property type="project" value="UniProtKB-ARBA"/>
</dbReference>
<evidence type="ECO:0000256" key="7">
    <source>
        <dbReference type="ARBA" id="ARBA00022695"/>
    </source>
</evidence>
<dbReference type="PANTHER" id="PTHR10536">
    <property type="entry name" value="DNA PRIMASE SMALL SUBUNIT"/>
    <property type="match status" value="1"/>
</dbReference>
<dbReference type="CDD" id="cd04860">
    <property type="entry name" value="AE_Prim_S"/>
    <property type="match status" value="1"/>
</dbReference>